<protein>
    <submittedName>
        <fullName evidence="1">Uncharacterized protein</fullName>
    </submittedName>
</protein>
<evidence type="ECO:0000313" key="1">
    <source>
        <dbReference type="EMBL" id="GBF51558.1"/>
    </source>
</evidence>
<keyword evidence="2" id="KW-1185">Reference proteome</keyword>
<accession>A0A2P2E3U4</accession>
<evidence type="ECO:0000313" key="2">
    <source>
        <dbReference type="Proteomes" id="UP000245133"/>
    </source>
</evidence>
<comment type="caution">
    <text evidence="1">The sequence shown here is derived from an EMBL/GenBank/DDBJ whole genome shotgun (WGS) entry which is preliminary data.</text>
</comment>
<sequence>MRAKLFKKFSIFILGFALLCSIQTPNQKIKDLQMRTDLGAEAILSRILPIVFSERLKEWKYDPIQSKLFVSYGGHSALTFDRKEEYSENLTQEHALFSLRLVWSTSHLDLNSLVLLLKKPIYIEETETTEEEIMEIDLLQTNLNKSEIKTILDDLDGLDPFIKKGANFHLTKPLTDIRKIWKVEKNQIPNINVK</sequence>
<name>A0A2P2E3U4_9LEPT</name>
<reference evidence="1 2" key="1">
    <citation type="submission" date="2018-02" db="EMBL/GenBank/DDBJ databases">
        <title>Novel Leptospira species isolated from soil and water in Japan.</title>
        <authorList>
            <person name="Nakao R."/>
            <person name="Masuzawa T."/>
        </authorList>
    </citation>
    <scope>NUCLEOTIDE SEQUENCE [LARGE SCALE GENOMIC DNA]</scope>
    <source>
        <strain evidence="1 2">YH101</strain>
    </source>
</reference>
<dbReference type="OrthoDB" id="344570at2"/>
<proteinExistence type="predicted"/>
<dbReference type="RefSeq" id="WP_108977882.1">
    <property type="nucleotide sequence ID" value="NZ_BFBB01000008.1"/>
</dbReference>
<organism evidence="1 2">
    <name type="scientific">Leptospira ryugenii</name>
    <dbReference type="NCBI Taxonomy" id="1917863"/>
    <lineage>
        <taxon>Bacteria</taxon>
        <taxon>Pseudomonadati</taxon>
        <taxon>Spirochaetota</taxon>
        <taxon>Spirochaetia</taxon>
        <taxon>Leptospirales</taxon>
        <taxon>Leptospiraceae</taxon>
        <taxon>Leptospira</taxon>
    </lineage>
</organism>
<gene>
    <name evidence="1" type="ORF">LPTSP4_30960</name>
</gene>
<dbReference type="AlphaFoldDB" id="A0A2P2E3U4"/>
<dbReference type="EMBL" id="BFBB01000008">
    <property type="protein sequence ID" value="GBF51558.1"/>
    <property type="molecule type" value="Genomic_DNA"/>
</dbReference>
<dbReference type="Proteomes" id="UP000245133">
    <property type="component" value="Unassembled WGS sequence"/>
</dbReference>